<protein>
    <recommendedName>
        <fullName evidence="3">Lipoprotein</fullName>
    </recommendedName>
</protein>
<name>A0ABR9TIT7_9FLAO</name>
<dbReference type="RefSeq" id="WP_193846419.1">
    <property type="nucleotide sequence ID" value="NZ_PRDM01000002.1"/>
</dbReference>
<sequence length="184" mass="21677">MKQIVLLCIGLVFIGCKTQTVLIENECKITAVPSEVIQGQYIHFIEKSDFYKNEFANFSKIKNGVLLYRWEENVGSSRFIIIDLDKGFNALRKNEKNNEEIVFSVEEKKRLKFIQEVLEKGNYYQSCSRNDGHTNVYVMIVRHNDEMKVQYFSPSNNFYKVQSADTNINLTKKMFEIINTHFYR</sequence>
<dbReference type="EMBL" id="PRDM01000002">
    <property type="protein sequence ID" value="MBE8725267.1"/>
    <property type="molecule type" value="Genomic_DNA"/>
</dbReference>
<evidence type="ECO:0000313" key="1">
    <source>
        <dbReference type="EMBL" id="MBE8725267.1"/>
    </source>
</evidence>
<evidence type="ECO:0000313" key="2">
    <source>
        <dbReference type="Proteomes" id="UP000640614"/>
    </source>
</evidence>
<dbReference type="PROSITE" id="PS51257">
    <property type="entry name" value="PROKAR_LIPOPROTEIN"/>
    <property type="match status" value="1"/>
</dbReference>
<dbReference type="Proteomes" id="UP000640614">
    <property type="component" value="Unassembled WGS sequence"/>
</dbReference>
<comment type="caution">
    <text evidence="1">The sequence shown here is derived from an EMBL/GenBank/DDBJ whole genome shotgun (WGS) entry which is preliminary data.</text>
</comment>
<organism evidence="1 2">
    <name type="scientific">Flavobacterium hungaricum</name>
    <dbReference type="NCBI Taxonomy" id="2082725"/>
    <lineage>
        <taxon>Bacteria</taxon>
        <taxon>Pseudomonadati</taxon>
        <taxon>Bacteroidota</taxon>
        <taxon>Flavobacteriia</taxon>
        <taxon>Flavobacteriales</taxon>
        <taxon>Flavobacteriaceae</taxon>
        <taxon>Flavobacterium</taxon>
    </lineage>
</organism>
<evidence type="ECO:0008006" key="3">
    <source>
        <dbReference type="Google" id="ProtNLM"/>
    </source>
</evidence>
<keyword evidence="2" id="KW-1185">Reference proteome</keyword>
<proteinExistence type="predicted"/>
<accession>A0ABR9TIT7</accession>
<gene>
    <name evidence="1" type="ORF">C4F50_09940</name>
</gene>
<reference evidence="1 2" key="1">
    <citation type="submission" date="2018-07" db="EMBL/GenBank/DDBJ databases">
        <title>Genome assembly of strain KB82.</title>
        <authorList>
            <person name="Kukolya J."/>
            <person name="Horvath B."/>
            <person name="Nagy I."/>
            <person name="Toth A."/>
        </authorList>
    </citation>
    <scope>NUCLEOTIDE SEQUENCE [LARGE SCALE GENOMIC DNA]</scope>
    <source>
        <strain evidence="1 2">Kb82</strain>
    </source>
</reference>